<proteinExistence type="predicted"/>
<feature type="compositionally biased region" description="Polar residues" evidence="1">
    <location>
        <begin position="16"/>
        <end position="25"/>
    </location>
</feature>
<sequence>YRCEKNYMRRRLHQSFQMSPSSLSTGGLGVHNNSNTHHVSNNNSNNPNGSAIPSISVSVQTDSALIAAAAATTSSHLHHTSLVGNGHVINMAALLTGPESVGTAATSAYHHHHHTLPHSHFRGAGSGVGLVSSGDTDDNWTNSRGIPSAQSYRDVREVIALPHMTSHSRENTLSRDHHLAEIGMRSSCTTENLTRSPSATTAATTNGGSGGPTTSNSGPMDDDLVLDYTEGDMMLGGRSGSTSTSNGNNNNSINNGIHRF</sequence>
<evidence type="ECO:0000313" key="2">
    <source>
        <dbReference type="EMBL" id="CDW28200.1"/>
    </source>
</evidence>
<accession>A0A0K2TQV8</accession>
<dbReference type="EMBL" id="HACA01010839">
    <property type="protein sequence ID" value="CDW28200.1"/>
    <property type="molecule type" value="Transcribed_RNA"/>
</dbReference>
<feature type="compositionally biased region" description="Low complexity" evidence="1">
    <location>
        <begin position="196"/>
        <end position="219"/>
    </location>
</feature>
<feature type="non-terminal residue" evidence="2">
    <location>
        <position position="1"/>
    </location>
</feature>
<organism evidence="2">
    <name type="scientific">Lepeophtheirus salmonis</name>
    <name type="common">Salmon louse</name>
    <name type="synonym">Caligus salmonis</name>
    <dbReference type="NCBI Taxonomy" id="72036"/>
    <lineage>
        <taxon>Eukaryota</taxon>
        <taxon>Metazoa</taxon>
        <taxon>Ecdysozoa</taxon>
        <taxon>Arthropoda</taxon>
        <taxon>Crustacea</taxon>
        <taxon>Multicrustacea</taxon>
        <taxon>Hexanauplia</taxon>
        <taxon>Copepoda</taxon>
        <taxon>Siphonostomatoida</taxon>
        <taxon>Caligidae</taxon>
        <taxon>Lepeophtheirus</taxon>
    </lineage>
</organism>
<feature type="compositionally biased region" description="Low complexity" evidence="1">
    <location>
        <begin position="31"/>
        <end position="48"/>
    </location>
</feature>
<feature type="compositionally biased region" description="Polar residues" evidence="1">
    <location>
        <begin position="186"/>
        <end position="195"/>
    </location>
</feature>
<feature type="region of interest" description="Disordered" evidence="1">
    <location>
        <begin position="186"/>
        <end position="260"/>
    </location>
</feature>
<protein>
    <submittedName>
        <fullName evidence="2">Uncharacterized protein</fullName>
    </submittedName>
</protein>
<dbReference type="AlphaFoldDB" id="A0A0K2TQV8"/>
<feature type="compositionally biased region" description="Low complexity" evidence="1">
    <location>
        <begin position="240"/>
        <end position="260"/>
    </location>
</feature>
<reference evidence="2" key="1">
    <citation type="submission" date="2014-05" db="EMBL/GenBank/DDBJ databases">
        <authorList>
            <person name="Chronopoulou M."/>
        </authorList>
    </citation>
    <scope>NUCLEOTIDE SEQUENCE</scope>
    <source>
        <tissue evidence="2">Whole organism</tissue>
    </source>
</reference>
<name>A0A0K2TQV8_LEPSM</name>
<dbReference type="OrthoDB" id="10552532at2759"/>
<feature type="region of interest" description="Disordered" evidence="1">
    <location>
        <begin position="16"/>
        <end position="52"/>
    </location>
</feature>
<evidence type="ECO:0000256" key="1">
    <source>
        <dbReference type="SAM" id="MobiDB-lite"/>
    </source>
</evidence>